<dbReference type="EMBL" id="JBHUII010000011">
    <property type="protein sequence ID" value="MFD2207219.1"/>
    <property type="molecule type" value="Genomic_DNA"/>
</dbReference>
<name>A0ABW5BNR4_9PROT</name>
<evidence type="ECO:0000313" key="2">
    <source>
        <dbReference type="Proteomes" id="UP001597294"/>
    </source>
</evidence>
<dbReference type="Proteomes" id="UP001597294">
    <property type="component" value="Unassembled WGS sequence"/>
</dbReference>
<gene>
    <name evidence="1" type="ORF">ACFSKO_16445</name>
</gene>
<dbReference type="RefSeq" id="WP_380253633.1">
    <property type="nucleotide sequence ID" value="NZ_JBHUII010000011.1"/>
</dbReference>
<reference evidence="2" key="1">
    <citation type="journal article" date="2019" name="Int. J. Syst. Evol. Microbiol.">
        <title>The Global Catalogue of Microorganisms (GCM) 10K type strain sequencing project: providing services to taxonomists for standard genome sequencing and annotation.</title>
        <authorList>
            <consortium name="The Broad Institute Genomics Platform"/>
            <consortium name="The Broad Institute Genome Sequencing Center for Infectious Disease"/>
            <person name="Wu L."/>
            <person name="Ma J."/>
        </authorList>
    </citation>
    <scope>NUCLEOTIDE SEQUENCE [LARGE SCALE GENOMIC DNA]</scope>
    <source>
        <strain evidence="2">CGMCC 4.7192</strain>
    </source>
</reference>
<keyword evidence="2" id="KW-1185">Reference proteome</keyword>
<protein>
    <submittedName>
        <fullName evidence="1">Uncharacterized protein</fullName>
    </submittedName>
</protein>
<accession>A0ABW5BNR4</accession>
<evidence type="ECO:0000313" key="1">
    <source>
        <dbReference type="EMBL" id="MFD2207219.1"/>
    </source>
</evidence>
<comment type="caution">
    <text evidence="1">The sequence shown here is derived from an EMBL/GenBank/DDBJ whole genome shotgun (WGS) entry which is preliminary data.</text>
</comment>
<proteinExistence type="predicted"/>
<sequence>MITNVQWEKARQWLQPALDRGGNTHTTDDIRAGIISGSFQFWTSEKSAAITEIVSYPCSKGCRVFLAGGDMTELLAMQPELEAWAQSIGCKFIEIDGRPGWERIHKDFKKQSVVLRKALS</sequence>
<organism evidence="1 2">
    <name type="scientific">Kiloniella antarctica</name>
    <dbReference type="NCBI Taxonomy" id="1550907"/>
    <lineage>
        <taxon>Bacteria</taxon>
        <taxon>Pseudomonadati</taxon>
        <taxon>Pseudomonadota</taxon>
        <taxon>Alphaproteobacteria</taxon>
        <taxon>Rhodospirillales</taxon>
        <taxon>Kiloniellaceae</taxon>
        <taxon>Kiloniella</taxon>
    </lineage>
</organism>